<protein>
    <submittedName>
        <fullName evidence="2">Uncharacterized protein</fullName>
    </submittedName>
</protein>
<organism evidence="1 2">
    <name type="scientific">Panagrolaimus sp. JU765</name>
    <dbReference type="NCBI Taxonomy" id="591449"/>
    <lineage>
        <taxon>Eukaryota</taxon>
        <taxon>Metazoa</taxon>
        <taxon>Ecdysozoa</taxon>
        <taxon>Nematoda</taxon>
        <taxon>Chromadorea</taxon>
        <taxon>Rhabditida</taxon>
        <taxon>Tylenchina</taxon>
        <taxon>Panagrolaimomorpha</taxon>
        <taxon>Panagrolaimoidea</taxon>
        <taxon>Panagrolaimidae</taxon>
        <taxon>Panagrolaimus</taxon>
    </lineage>
</organism>
<evidence type="ECO:0000313" key="1">
    <source>
        <dbReference type="Proteomes" id="UP000887576"/>
    </source>
</evidence>
<name>A0AC34QVU6_9BILA</name>
<sequence length="158" mass="18408">MTRPIRRSLRKKKSREFYVDHDSVNAIKTAMSKRKKNYFKKKQAKKNQEAFHDQNFHEVSAEYEEPVDDELQTNDWVASDHEQNNEEKHYAEVGGPSDPNFEIVEDKDSDDQDSRFEDHGDCSGPEKKHDPEVGEESIVIKPKVQPKTVETRRSCTIS</sequence>
<accession>A0AC34QVU6</accession>
<dbReference type="WBParaSite" id="JU765_v2.g19824.t1">
    <property type="protein sequence ID" value="JU765_v2.g19824.t1"/>
    <property type="gene ID" value="JU765_v2.g19824"/>
</dbReference>
<reference evidence="2" key="1">
    <citation type="submission" date="2022-11" db="UniProtKB">
        <authorList>
            <consortium name="WormBaseParasite"/>
        </authorList>
    </citation>
    <scope>IDENTIFICATION</scope>
</reference>
<proteinExistence type="predicted"/>
<dbReference type="Proteomes" id="UP000887576">
    <property type="component" value="Unplaced"/>
</dbReference>
<evidence type="ECO:0000313" key="2">
    <source>
        <dbReference type="WBParaSite" id="JU765_v2.g19824.t1"/>
    </source>
</evidence>